<dbReference type="EMBL" id="OZ037948">
    <property type="protein sequence ID" value="CAL1709196.1"/>
    <property type="molecule type" value="Genomic_DNA"/>
</dbReference>
<protein>
    <submittedName>
        <fullName evidence="3">Uncharacterized protein</fullName>
    </submittedName>
</protein>
<feature type="signal peptide" evidence="2">
    <location>
        <begin position="1"/>
        <end position="21"/>
    </location>
</feature>
<sequence length="387" mass="40588">MFRVPTIVSLLLLALPTTVFSSPCVTFDATFNLLVFGLNGKDWNAGTQDTWSSGSAADITTSGRPPFDGENTTCYLAQFFNTVYVMNGDAANPSSVHIYDAGTKSWSTQSVTTGSFDPSSFNTILDHDTNVFYALSHGELFFLDMGGLKAANSSALSWTDVSKSPYGDSYQPVMALAQNHIHFLNVPDTPAGDAQIFVIHFSFFQPEPQAYPLPDGSAFPATHGQATSFFQENGVQQEFAFIPDDGSATYVINVETNTTQSLPGPSTKDPKAQYAAGITSLVQIDSTGALSFLPYKQDDASTNAKAAWAKVANVAAVAPPGAASSKSGSAGTSASRTGSTSPSGTGSPSSKSTSGDQSTNDAMSLSGRGMNTLMVLAGVFSIFACFL</sequence>
<reference evidence="4" key="1">
    <citation type="submission" date="2024-04" db="EMBL/GenBank/DDBJ databases">
        <authorList>
            <person name="Shaw F."/>
            <person name="Minotto A."/>
        </authorList>
    </citation>
    <scope>NUCLEOTIDE SEQUENCE [LARGE SCALE GENOMIC DNA]</scope>
</reference>
<feature type="region of interest" description="Disordered" evidence="1">
    <location>
        <begin position="321"/>
        <end position="363"/>
    </location>
</feature>
<evidence type="ECO:0000313" key="4">
    <source>
        <dbReference type="Proteomes" id="UP001497453"/>
    </source>
</evidence>
<keyword evidence="2" id="KW-0732">Signal</keyword>
<evidence type="ECO:0000256" key="2">
    <source>
        <dbReference type="SAM" id="SignalP"/>
    </source>
</evidence>
<dbReference type="Proteomes" id="UP001497453">
    <property type="component" value="Chromosome 5"/>
</dbReference>
<proteinExistence type="predicted"/>
<name>A0ABP1DMZ4_9APHY</name>
<feature type="chain" id="PRO_5046610142" evidence="2">
    <location>
        <begin position="22"/>
        <end position="387"/>
    </location>
</feature>
<accession>A0ABP1DMZ4</accession>
<feature type="compositionally biased region" description="Low complexity" evidence="1">
    <location>
        <begin position="321"/>
        <end position="355"/>
    </location>
</feature>
<organism evidence="3 4">
    <name type="scientific">Somion occarium</name>
    <dbReference type="NCBI Taxonomy" id="3059160"/>
    <lineage>
        <taxon>Eukaryota</taxon>
        <taxon>Fungi</taxon>
        <taxon>Dikarya</taxon>
        <taxon>Basidiomycota</taxon>
        <taxon>Agaricomycotina</taxon>
        <taxon>Agaricomycetes</taxon>
        <taxon>Polyporales</taxon>
        <taxon>Cerrenaceae</taxon>
        <taxon>Somion</taxon>
    </lineage>
</organism>
<keyword evidence="4" id="KW-1185">Reference proteome</keyword>
<evidence type="ECO:0000256" key="1">
    <source>
        <dbReference type="SAM" id="MobiDB-lite"/>
    </source>
</evidence>
<evidence type="ECO:0000313" key="3">
    <source>
        <dbReference type="EMBL" id="CAL1709196.1"/>
    </source>
</evidence>
<gene>
    <name evidence="3" type="ORF">GFSPODELE1_LOCUS7231</name>
</gene>